<sequence>MATPRASTAAPAGCRLCHGRAEDLCRCFEDLLRIKAPDSRDTKVDLSLKYGAHLEMLLLMRATQCEGLPLAGVQ</sequence>
<gene>
    <name evidence="1" type="ORF">GUJ93_ZPchr0239g7015</name>
</gene>
<accession>A0A8J5UVC8</accession>
<comment type="caution">
    <text evidence="1">The sequence shown here is derived from an EMBL/GenBank/DDBJ whole genome shotgun (WGS) entry which is preliminary data.</text>
</comment>
<evidence type="ECO:0000313" key="2">
    <source>
        <dbReference type="Proteomes" id="UP000729402"/>
    </source>
</evidence>
<name>A0A8J5UVC8_ZIZPA</name>
<proteinExistence type="predicted"/>
<dbReference type="AlphaFoldDB" id="A0A8J5UVC8"/>
<evidence type="ECO:0000313" key="1">
    <source>
        <dbReference type="EMBL" id="KAG8044432.1"/>
    </source>
</evidence>
<dbReference type="OrthoDB" id="5034579at2759"/>
<protein>
    <submittedName>
        <fullName evidence="1">Uncharacterized protein</fullName>
    </submittedName>
</protein>
<keyword evidence="2" id="KW-1185">Reference proteome</keyword>
<organism evidence="1 2">
    <name type="scientific">Zizania palustris</name>
    <name type="common">Northern wild rice</name>
    <dbReference type="NCBI Taxonomy" id="103762"/>
    <lineage>
        <taxon>Eukaryota</taxon>
        <taxon>Viridiplantae</taxon>
        <taxon>Streptophyta</taxon>
        <taxon>Embryophyta</taxon>
        <taxon>Tracheophyta</taxon>
        <taxon>Spermatophyta</taxon>
        <taxon>Magnoliopsida</taxon>
        <taxon>Liliopsida</taxon>
        <taxon>Poales</taxon>
        <taxon>Poaceae</taxon>
        <taxon>BOP clade</taxon>
        <taxon>Oryzoideae</taxon>
        <taxon>Oryzeae</taxon>
        <taxon>Zizaniinae</taxon>
        <taxon>Zizania</taxon>
    </lineage>
</organism>
<reference evidence="1" key="1">
    <citation type="journal article" date="2021" name="bioRxiv">
        <title>Whole Genome Assembly and Annotation of Northern Wild Rice, Zizania palustris L., Supports a Whole Genome Duplication in the Zizania Genus.</title>
        <authorList>
            <person name="Haas M."/>
            <person name="Kono T."/>
            <person name="Macchietto M."/>
            <person name="Millas R."/>
            <person name="McGilp L."/>
            <person name="Shao M."/>
            <person name="Duquette J."/>
            <person name="Hirsch C.N."/>
            <person name="Kimball J."/>
        </authorList>
    </citation>
    <scope>NUCLEOTIDE SEQUENCE</scope>
    <source>
        <tissue evidence="1">Fresh leaf tissue</tissue>
    </source>
</reference>
<reference evidence="1" key="2">
    <citation type="submission" date="2021-02" db="EMBL/GenBank/DDBJ databases">
        <authorList>
            <person name="Kimball J.A."/>
            <person name="Haas M.W."/>
            <person name="Macchietto M."/>
            <person name="Kono T."/>
            <person name="Duquette J."/>
            <person name="Shao M."/>
        </authorList>
    </citation>
    <scope>NUCLEOTIDE SEQUENCE</scope>
    <source>
        <tissue evidence="1">Fresh leaf tissue</tissue>
    </source>
</reference>
<dbReference type="Proteomes" id="UP000729402">
    <property type="component" value="Unassembled WGS sequence"/>
</dbReference>
<dbReference type="EMBL" id="JAAALK010000687">
    <property type="protein sequence ID" value="KAG8044432.1"/>
    <property type="molecule type" value="Genomic_DNA"/>
</dbReference>